<proteinExistence type="predicted"/>
<evidence type="ECO:0000256" key="5">
    <source>
        <dbReference type="ARBA" id="ARBA00023136"/>
    </source>
</evidence>
<evidence type="ECO:0000313" key="9">
    <source>
        <dbReference type="Proteomes" id="UP001392437"/>
    </source>
</evidence>
<evidence type="ECO:0000256" key="1">
    <source>
        <dbReference type="ARBA" id="ARBA00004141"/>
    </source>
</evidence>
<feature type="transmembrane region" description="Helical" evidence="6">
    <location>
        <begin position="448"/>
        <end position="469"/>
    </location>
</feature>
<keyword evidence="2" id="KW-0813">Transport</keyword>
<dbReference type="InterPro" id="IPR011701">
    <property type="entry name" value="MFS"/>
</dbReference>
<feature type="transmembrane region" description="Helical" evidence="6">
    <location>
        <begin position="220"/>
        <end position="242"/>
    </location>
</feature>
<dbReference type="PROSITE" id="PS50850">
    <property type="entry name" value="MFS"/>
    <property type="match status" value="1"/>
</dbReference>
<gene>
    <name evidence="8" type="ORF">PG999_014677</name>
</gene>
<dbReference type="SUPFAM" id="SSF103473">
    <property type="entry name" value="MFS general substrate transporter"/>
    <property type="match status" value="1"/>
</dbReference>
<dbReference type="AlphaFoldDB" id="A0AAW0Q8C6"/>
<feature type="transmembrane region" description="Helical" evidence="6">
    <location>
        <begin position="386"/>
        <end position="406"/>
    </location>
</feature>
<evidence type="ECO:0000256" key="4">
    <source>
        <dbReference type="ARBA" id="ARBA00022989"/>
    </source>
</evidence>
<dbReference type="Proteomes" id="UP001392437">
    <property type="component" value="Unassembled WGS sequence"/>
</dbReference>
<sequence length="524" mass="58313">MTIDKPTKKGDKVKTGESAVEVVRYDQGVDEAVDIVAGHDDTEQLDPKETRRLRKKIDRVILPLLFAVYLLQFMDKNTIGASAVLGIIEDNHLSADEFNTLSSAFYIGYLVFAYPHSWALQRFPVAKYLAANIFLWSVLLGLQCVCTSFGGLFVLRFLLGGSEGCSTNALMLVMSMFYDRTEAGQRIGWTLQGNGVSQIIAGFLAFGVAHSSSTKKPAPWQLLLIIYVGLTLCTAVCLFVFFPDSPVKARFLSPEEKFTAVKRIESNQSGTETKVWKPEQAKEAVKDVKTWLFFLFALISNLQNGIFTQYALIIQSFGFNDVETMALNIPTGVAQILSIGLSTMMLRRFPNSRCYLAALFFGPSVLGVILLMALPWGNRVGLLCSYYVLNVGGAPSWVMVVSWVAVTTSGHTKKLAVNAIFLVGYALGQTLCTQFWRAQYKPRNYVPYSIMLASYAGDYVLLFLLRYLLSKENKRRDALPESIAHDDYGYVEKVDSSGQVTRQKVPKAMLDLTDGQNLAFRYAL</sequence>
<dbReference type="Pfam" id="PF07690">
    <property type="entry name" value="MFS_1"/>
    <property type="match status" value="1"/>
</dbReference>
<evidence type="ECO:0000256" key="6">
    <source>
        <dbReference type="SAM" id="Phobius"/>
    </source>
</evidence>
<dbReference type="GO" id="GO:0016020">
    <property type="term" value="C:membrane"/>
    <property type="evidence" value="ECO:0007669"/>
    <property type="project" value="UniProtKB-SubCell"/>
</dbReference>
<protein>
    <submittedName>
        <fullName evidence="8">MFS general substrate transporter</fullName>
    </submittedName>
</protein>
<feature type="domain" description="Major facilitator superfamily (MFS) profile" evidence="7">
    <location>
        <begin position="61"/>
        <end position="474"/>
    </location>
</feature>
<feature type="transmembrane region" description="Helical" evidence="6">
    <location>
        <begin position="415"/>
        <end position="436"/>
    </location>
</feature>
<feature type="transmembrane region" description="Helical" evidence="6">
    <location>
        <begin position="129"/>
        <end position="151"/>
    </location>
</feature>
<reference evidence="8 9" key="1">
    <citation type="submission" date="2023-01" db="EMBL/GenBank/DDBJ databases">
        <title>Analysis of 21 Apiospora genomes using comparative genomics revels a genus with tremendous synthesis potential of carbohydrate active enzymes and secondary metabolites.</title>
        <authorList>
            <person name="Sorensen T."/>
        </authorList>
    </citation>
    <scope>NUCLEOTIDE SEQUENCE [LARGE SCALE GENOMIC DNA]</scope>
    <source>
        <strain evidence="8 9">CBS 117206</strain>
    </source>
</reference>
<dbReference type="GO" id="GO:0022857">
    <property type="term" value="F:transmembrane transporter activity"/>
    <property type="evidence" value="ECO:0007669"/>
    <property type="project" value="InterPro"/>
</dbReference>
<dbReference type="InterPro" id="IPR036259">
    <property type="entry name" value="MFS_trans_sf"/>
</dbReference>
<dbReference type="PANTHER" id="PTHR43791:SF63">
    <property type="entry name" value="HIGH AFFINITY CYSTEINE TRANSPORTER"/>
    <property type="match status" value="1"/>
</dbReference>
<feature type="transmembrane region" description="Helical" evidence="6">
    <location>
        <begin position="354"/>
        <end position="374"/>
    </location>
</feature>
<feature type="transmembrane region" description="Helical" evidence="6">
    <location>
        <begin position="291"/>
        <end position="313"/>
    </location>
</feature>
<evidence type="ECO:0000256" key="2">
    <source>
        <dbReference type="ARBA" id="ARBA00022448"/>
    </source>
</evidence>
<evidence type="ECO:0000313" key="8">
    <source>
        <dbReference type="EMBL" id="KAK8092478.1"/>
    </source>
</evidence>
<keyword evidence="4 6" id="KW-1133">Transmembrane helix</keyword>
<organism evidence="8 9">
    <name type="scientific">Apiospora kogelbergensis</name>
    <dbReference type="NCBI Taxonomy" id="1337665"/>
    <lineage>
        <taxon>Eukaryota</taxon>
        <taxon>Fungi</taxon>
        <taxon>Dikarya</taxon>
        <taxon>Ascomycota</taxon>
        <taxon>Pezizomycotina</taxon>
        <taxon>Sordariomycetes</taxon>
        <taxon>Xylariomycetidae</taxon>
        <taxon>Amphisphaeriales</taxon>
        <taxon>Apiosporaceae</taxon>
        <taxon>Apiospora</taxon>
    </lineage>
</organism>
<keyword evidence="3 6" id="KW-0812">Transmembrane</keyword>
<feature type="transmembrane region" description="Helical" evidence="6">
    <location>
        <begin position="325"/>
        <end position="342"/>
    </location>
</feature>
<dbReference type="InterPro" id="IPR020846">
    <property type="entry name" value="MFS_dom"/>
</dbReference>
<evidence type="ECO:0000259" key="7">
    <source>
        <dbReference type="PROSITE" id="PS50850"/>
    </source>
</evidence>
<dbReference type="PANTHER" id="PTHR43791">
    <property type="entry name" value="PERMEASE-RELATED"/>
    <property type="match status" value="1"/>
</dbReference>
<keyword evidence="5 6" id="KW-0472">Membrane</keyword>
<dbReference type="Gene3D" id="1.20.1250.20">
    <property type="entry name" value="MFS general substrate transporter like domains"/>
    <property type="match status" value="2"/>
</dbReference>
<evidence type="ECO:0000256" key="3">
    <source>
        <dbReference type="ARBA" id="ARBA00022692"/>
    </source>
</evidence>
<feature type="transmembrane region" description="Helical" evidence="6">
    <location>
        <begin position="60"/>
        <end position="88"/>
    </location>
</feature>
<name>A0AAW0Q8C6_9PEZI</name>
<accession>A0AAW0Q8C6</accession>
<comment type="subcellular location">
    <subcellularLocation>
        <location evidence="1">Membrane</location>
        <topology evidence="1">Multi-pass membrane protein</topology>
    </subcellularLocation>
</comment>
<dbReference type="EMBL" id="JAQQWP010000013">
    <property type="protein sequence ID" value="KAK8092478.1"/>
    <property type="molecule type" value="Genomic_DNA"/>
</dbReference>
<comment type="caution">
    <text evidence="8">The sequence shown here is derived from an EMBL/GenBank/DDBJ whole genome shotgun (WGS) entry which is preliminary data.</text>
</comment>
<keyword evidence="9" id="KW-1185">Reference proteome</keyword>
<feature type="transmembrane region" description="Helical" evidence="6">
    <location>
        <begin position="100"/>
        <end position="117"/>
    </location>
</feature>